<dbReference type="PANTHER" id="PTHR32325:SF4">
    <property type="entry name" value="TRYPTOPHANASE"/>
    <property type="match status" value="1"/>
</dbReference>
<dbReference type="InterPro" id="IPR001597">
    <property type="entry name" value="ArAA_b-elim_lyase/Thr_aldolase"/>
</dbReference>
<evidence type="ECO:0000256" key="2">
    <source>
        <dbReference type="ARBA" id="ARBA00009721"/>
    </source>
</evidence>
<dbReference type="GO" id="GO:0009072">
    <property type="term" value="P:aromatic amino acid metabolic process"/>
    <property type="evidence" value="ECO:0007669"/>
    <property type="project" value="InterPro"/>
</dbReference>
<reference evidence="7 8" key="1">
    <citation type="submission" date="2020-03" db="EMBL/GenBank/DDBJ databases">
        <title>Metabolic flexibility allows generalist bacteria to become dominant in a frequently disturbed ecosystem.</title>
        <authorList>
            <person name="Chen Y.-J."/>
            <person name="Leung P.M."/>
            <person name="Bay S.K."/>
            <person name="Hugenholtz P."/>
            <person name="Kessler A.J."/>
            <person name="Shelley G."/>
            <person name="Waite D.W."/>
            <person name="Cook P.L."/>
            <person name="Greening C."/>
        </authorList>
    </citation>
    <scope>NUCLEOTIDE SEQUENCE [LARGE SCALE GENOMIC DNA]</scope>
    <source>
        <strain evidence="7">SS_bin_28</strain>
    </source>
</reference>
<dbReference type="PIRSF" id="PIRSF001386">
    <property type="entry name" value="Trpase"/>
    <property type="match status" value="1"/>
</dbReference>
<keyword evidence="4" id="KW-0456">Lyase</keyword>
<evidence type="ECO:0000256" key="1">
    <source>
        <dbReference type="ARBA" id="ARBA00001933"/>
    </source>
</evidence>
<sequence>MTAKTIIEPFRIKTVEPIKMTDFAERDRLIREASFNPFLLRAEDVLVDLLTDSGTSAMSSEGWAAMMRGDESYAGARSWFRFKEAVDDVFGFAHVVPTHQGRAAERILFNLMVKPGDVVPNNTHFDTTRANIEFVGGTALDLPCREAEDLSSDAPFKGDMDVVALREVISKYGADRIPLIMLTVTNNSGGGQPVSMGNLRAVSALAHENKIPFYIDACRFAENSYFIQRREPGYADKTVREIAKEMFELADGCTMSAKKDAFANIGGFLCTNDASLATKERELLILTEGFSTYGGMAGRDLDAIAVGLQEVLDEDYLRYRIASTEYVVRALDEAGVPVAKPAGGHAVYLDASRFLPHVPALQYPGQSLAVELYREGGIRAVEIGSVMFGLDPRTGEETPAHWELVRLAIPRRVYTQSHMDYVVETVVDVFRRRKEIGGLRIVEAPRFLRHFSARFEHVEAS</sequence>
<dbReference type="PANTHER" id="PTHR32325">
    <property type="entry name" value="BETA-ELIMINATING LYASE-LIKE PROTEIN-RELATED"/>
    <property type="match status" value="1"/>
</dbReference>
<evidence type="ECO:0000256" key="4">
    <source>
        <dbReference type="ARBA" id="ARBA00023239"/>
    </source>
</evidence>
<dbReference type="InterPro" id="IPR015424">
    <property type="entry name" value="PyrdxlP-dep_Trfase"/>
</dbReference>
<dbReference type="Proteomes" id="UP000547674">
    <property type="component" value="Unassembled WGS sequence"/>
</dbReference>
<evidence type="ECO:0000256" key="5">
    <source>
        <dbReference type="PIRSR" id="PIRSR611166-50"/>
    </source>
</evidence>
<dbReference type="CDD" id="cd00617">
    <property type="entry name" value="Tnase_like"/>
    <property type="match status" value="1"/>
</dbReference>
<comment type="cofactor">
    <cofactor evidence="1 5">
        <name>pyridoxal 5'-phosphate</name>
        <dbReference type="ChEBI" id="CHEBI:597326"/>
    </cofactor>
</comment>
<keyword evidence="3 5" id="KW-0663">Pyridoxal phosphate</keyword>
<name>A0A7Y2H2H2_UNCEI</name>
<dbReference type="SUPFAM" id="SSF53383">
    <property type="entry name" value="PLP-dependent transferases"/>
    <property type="match status" value="1"/>
</dbReference>
<dbReference type="InterPro" id="IPR011166">
    <property type="entry name" value="Beta-eliminating_lyase"/>
</dbReference>
<dbReference type="GO" id="GO:0016830">
    <property type="term" value="F:carbon-carbon lyase activity"/>
    <property type="evidence" value="ECO:0007669"/>
    <property type="project" value="InterPro"/>
</dbReference>
<feature type="modified residue" description="N6-(pyridoxal phosphate)lysine" evidence="5">
    <location>
        <position position="259"/>
    </location>
</feature>
<dbReference type="NCBIfam" id="NF009709">
    <property type="entry name" value="PRK13238.1"/>
    <property type="match status" value="1"/>
</dbReference>
<proteinExistence type="inferred from homology"/>
<dbReference type="InterPro" id="IPR015421">
    <property type="entry name" value="PyrdxlP-dep_Trfase_major"/>
</dbReference>
<dbReference type="Gene3D" id="3.90.1150.10">
    <property type="entry name" value="Aspartate Aminotransferase, domain 1"/>
    <property type="match status" value="1"/>
</dbReference>
<dbReference type="Gene3D" id="3.40.640.10">
    <property type="entry name" value="Type I PLP-dependent aspartate aminotransferase-like (Major domain)"/>
    <property type="match status" value="1"/>
</dbReference>
<organism evidence="7 8">
    <name type="scientific">Eiseniibacteriota bacterium</name>
    <dbReference type="NCBI Taxonomy" id="2212470"/>
    <lineage>
        <taxon>Bacteria</taxon>
        <taxon>Candidatus Eiseniibacteriota</taxon>
    </lineage>
</organism>
<gene>
    <name evidence="7" type="ORF">HKN21_09645</name>
</gene>
<evidence type="ECO:0000313" key="7">
    <source>
        <dbReference type="EMBL" id="NNF07011.1"/>
    </source>
</evidence>
<dbReference type="InterPro" id="IPR015422">
    <property type="entry name" value="PyrdxlP-dep_Trfase_small"/>
</dbReference>
<evidence type="ECO:0000313" key="8">
    <source>
        <dbReference type="Proteomes" id="UP000547674"/>
    </source>
</evidence>
<evidence type="ECO:0000256" key="3">
    <source>
        <dbReference type="ARBA" id="ARBA00022898"/>
    </source>
</evidence>
<dbReference type="Pfam" id="PF01212">
    <property type="entry name" value="Beta_elim_lyase"/>
    <property type="match status" value="1"/>
</dbReference>
<protein>
    <submittedName>
        <fullName evidence="7">Tryptophanase</fullName>
    </submittedName>
</protein>
<dbReference type="EMBL" id="JABDJR010000382">
    <property type="protein sequence ID" value="NNF07011.1"/>
    <property type="molecule type" value="Genomic_DNA"/>
</dbReference>
<dbReference type="AlphaFoldDB" id="A0A7Y2H2H2"/>
<evidence type="ECO:0000259" key="6">
    <source>
        <dbReference type="Pfam" id="PF01212"/>
    </source>
</evidence>
<comment type="caution">
    <text evidence="7">The sequence shown here is derived from an EMBL/GenBank/DDBJ whole genome shotgun (WGS) entry which is preliminary data.</text>
</comment>
<comment type="similarity">
    <text evidence="2">Belongs to the beta-eliminating lyase family.</text>
</comment>
<feature type="domain" description="Aromatic amino acid beta-eliminating lyase/threonine aldolase" evidence="6">
    <location>
        <begin position="48"/>
        <end position="424"/>
    </location>
</feature>
<accession>A0A7Y2H2H2</accession>